<evidence type="ECO:0000313" key="12">
    <source>
        <dbReference type="EMBL" id="EAR20413.1"/>
    </source>
</evidence>
<dbReference type="EMBL" id="AAOF01000023">
    <property type="protein sequence ID" value="EAR20413.1"/>
    <property type="molecule type" value="Genomic_DNA"/>
</dbReference>
<evidence type="ECO:0000256" key="5">
    <source>
        <dbReference type="ARBA" id="ARBA00022989"/>
    </source>
</evidence>
<feature type="domain" description="Mechanosensitive ion channel MscS C-terminal" evidence="10">
    <location>
        <begin position="446"/>
        <end position="524"/>
    </location>
</feature>
<dbReference type="Pfam" id="PF00924">
    <property type="entry name" value="MS_channel_2nd"/>
    <property type="match status" value="1"/>
</dbReference>
<dbReference type="InterPro" id="IPR010920">
    <property type="entry name" value="LSM_dom_sf"/>
</dbReference>
<feature type="domain" description="Mechanosensitive ion channel MscS" evidence="9">
    <location>
        <begin position="365"/>
        <end position="431"/>
    </location>
</feature>
<dbReference type="HOGENOM" id="CLU_015233_0_0_6"/>
<feature type="transmembrane region" description="Helical" evidence="7">
    <location>
        <begin position="274"/>
        <end position="294"/>
    </location>
</feature>
<organism evidence="12 13">
    <name type="scientific">Nitrococcus mobilis Nb-231</name>
    <dbReference type="NCBI Taxonomy" id="314278"/>
    <lineage>
        <taxon>Bacteria</taxon>
        <taxon>Pseudomonadati</taxon>
        <taxon>Pseudomonadota</taxon>
        <taxon>Gammaproteobacteria</taxon>
        <taxon>Chromatiales</taxon>
        <taxon>Ectothiorhodospiraceae</taxon>
        <taxon>Nitrococcus</taxon>
    </lineage>
</organism>
<dbReference type="SUPFAM" id="SSF82689">
    <property type="entry name" value="Mechanosensitive channel protein MscS (YggB), C-terminal domain"/>
    <property type="match status" value="1"/>
</dbReference>
<dbReference type="Gene3D" id="3.30.70.100">
    <property type="match status" value="1"/>
</dbReference>
<dbReference type="GO" id="GO:0008381">
    <property type="term" value="F:mechanosensitive monoatomic ion channel activity"/>
    <property type="evidence" value="ECO:0007669"/>
    <property type="project" value="UniProtKB-ARBA"/>
</dbReference>
<dbReference type="InterPro" id="IPR049278">
    <property type="entry name" value="MS_channel_C"/>
</dbReference>
<dbReference type="Pfam" id="PF21088">
    <property type="entry name" value="MS_channel_1st"/>
    <property type="match status" value="1"/>
</dbReference>
<dbReference type="STRING" id="314278.NB231_00500"/>
<name>A4BV71_9GAMM</name>
<dbReference type="Gene3D" id="1.10.287.1260">
    <property type="match status" value="1"/>
</dbReference>
<keyword evidence="8" id="KW-0732">Signal</keyword>
<evidence type="ECO:0000256" key="1">
    <source>
        <dbReference type="ARBA" id="ARBA00004651"/>
    </source>
</evidence>
<comment type="similarity">
    <text evidence="2">Belongs to the MscS (TC 1.A.23) family.</text>
</comment>
<feature type="transmembrane region" description="Helical" evidence="7">
    <location>
        <begin position="341"/>
        <end position="362"/>
    </location>
</feature>
<keyword evidence="5 7" id="KW-1133">Transmembrane helix</keyword>
<evidence type="ECO:0000256" key="6">
    <source>
        <dbReference type="ARBA" id="ARBA00023136"/>
    </source>
</evidence>
<protein>
    <submittedName>
        <fullName evidence="12">Small-conductance mechanosensitive channel</fullName>
    </submittedName>
</protein>
<dbReference type="InterPro" id="IPR023408">
    <property type="entry name" value="MscS_beta-dom_sf"/>
</dbReference>
<accession>A4BV71</accession>
<keyword evidence="3" id="KW-1003">Cell membrane</keyword>
<dbReference type="PANTHER" id="PTHR30566">
    <property type="entry name" value="YNAI-RELATED MECHANOSENSITIVE ION CHANNEL"/>
    <property type="match status" value="1"/>
</dbReference>
<evidence type="ECO:0000256" key="7">
    <source>
        <dbReference type="SAM" id="Phobius"/>
    </source>
</evidence>
<comment type="subcellular location">
    <subcellularLocation>
        <location evidence="1">Cell membrane</location>
        <topology evidence="1">Multi-pass membrane protein</topology>
    </subcellularLocation>
</comment>
<evidence type="ECO:0000256" key="8">
    <source>
        <dbReference type="SAM" id="SignalP"/>
    </source>
</evidence>
<evidence type="ECO:0000313" key="13">
    <source>
        <dbReference type="Proteomes" id="UP000003374"/>
    </source>
</evidence>
<keyword evidence="6 7" id="KW-0472">Membrane</keyword>
<evidence type="ECO:0000259" key="9">
    <source>
        <dbReference type="Pfam" id="PF00924"/>
    </source>
</evidence>
<keyword evidence="4 7" id="KW-0812">Transmembrane</keyword>
<feature type="chain" id="PRO_5002666856" evidence="8">
    <location>
        <begin position="22"/>
        <end position="590"/>
    </location>
</feature>
<proteinExistence type="inferred from homology"/>
<reference evidence="12 13" key="1">
    <citation type="submission" date="2006-02" db="EMBL/GenBank/DDBJ databases">
        <authorList>
            <person name="Waterbury J."/>
            <person name="Ferriera S."/>
            <person name="Johnson J."/>
            <person name="Kravitz S."/>
            <person name="Halpern A."/>
            <person name="Remington K."/>
            <person name="Beeson K."/>
            <person name="Tran B."/>
            <person name="Rogers Y.-H."/>
            <person name="Friedman R."/>
            <person name="Venter J.C."/>
        </authorList>
    </citation>
    <scope>NUCLEOTIDE SEQUENCE [LARGE SCALE GENOMIC DNA]</scope>
    <source>
        <strain evidence="12 13">Nb-231</strain>
    </source>
</reference>
<dbReference type="InterPro" id="IPR011066">
    <property type="entry name" value="MscS_channel_C_sf"/>
</dbReference>
<sequence length="590" mass="65945">MRQLILLALLSLGLSGSPVWAENDETPTAKQLLEHDAEDSVMAKEAAELKKNPDDRTTPRKSLLGVIAALKAGDYEKAAEYLDMRYLPSGIDKGDGPDLIRKLAYVFTRHLWVDIAAVSDEPSGEADDDLPSYRDAFGEIPLEDGTVTLYLQSIPDGKGGREWKISNATVAMIPRLWQEYGHSDFAARLSEHLPVFIYMGIDNWQWVYLISFLLCLLVVIAALYLVLGRINHQRDSYLLSGLRRFLVGPLGFFFYIVLLREFMLSLGLSVKARALFDSVVLAYAAYIFLTLGIIELIAGHIRQRMQNSEHPEAQVIVRPISAVVKMLSVAVLVVMGLDNAGYDVTTIIAGLGVSSVAIALAAQKTLENLIGAITIYIARPFIPGDFCRVGANLGVVEEIGLRATLLRTLDRSVVNIPNSMLSSMEVENISRRDGIRFYRLLALRLATTPDQMRYIMARLQEILYAHPQVMSDTVSVHLYNINDYALIVRLDSRINTTDYQHYLATAEDIYLRIIDTVHQGGAEFAFPAQSVMLEEPLASDQERKAQVEKLVGQWREQGRLPYPDWSDEHVAKIDNTLDYPPTGTPHNPRN</sequence>
<feature type="signal peptide" evidence="8">
    <location>
        <begin position="1"/>
        <end position="21"/>
    </location>
</feature>
<dbReference type="Proteomes" id="UP000003374">
    <property type="component" value="Unassembled WGS sequence"/>
</dbReference>
<evidence type="ECO:0000256" key="4">
    <source>
        <dbReference type="ARBA" id="ARBA00022692"/>
    </source>
</evidence>
<dbReference type="InterPro" id="IPR049142">
    <property type="entry name" value="MS_channel_1st"/>
</dbReference>
<keyword evidence="13" id="KW-1185">Reference proteome</keyword>
<dbReference type="Pfam" id="PF21082">
    <property type="entry name" value="MS_channel_3rd"/>
    <property type="match status" value="1"/>
</dbReference>
<dbReference type="OrthoDB" id="9775207at2"/>
<dbReference type="InterPro" id="IPR011014">
    <property type="entry name" value="MscS_channel_TM-2"/>
</dbReference>
<dbReference type="InterPro" id="IPR006685">
    <property type="entry name" value="MscS_channel_2nd"/>
</dbReference>
<dbReference type="Gene3D" id="2.30.30.60">
    <property type="match status" value="1"/>
</dbReference>
<gene>
    <name evidence="12" type="ORF">NB231_00500</name>
</gene>
<feature type="transmembrane region" description="Helical" evidence="7">
    <location>
        <begin position="247"/>
        <end position="268"/>
    </location>
</feature>
<evidence type="ECO:0000259" key="11">
    <source>
        <dbReference type="Pfam" id="PF21088"/>
    </source>
</evidence>
<dbReference type="SUPFAM" id="SSF50182">
    <property type="entry name" value="Sm-like ribonucleoproteins"/>
    <property type="match status" value="1"/>
</dbReference>
<comment type="caution">
    <text evidence="12">The sequence shown here is derived from an EMBL/GenBank/DDBJ whole genome shotgun (WGS) entry which is preliminary data.</text>
</comment>
<feature type="transmembrane region" description="Helical" evidence="7">
    <location>
        <begin position="315"/>
        <end position="335"/>
    </location>
</feature>
<dbReference type="AlphaFoldDB" id="A4BV71"/>
<evidence type="ECO:0000259" key="10">
    <source>
        <dbReference type="Pfam" id="PF21082"/>
    </source>
</evidence>
<dbReference type="PANTHER" id="PTHR30566:SF5">
    <property type="entry name" value="MECHANOSENSITIVE ION CHANNEL PROTEIN 1, MITOCHONDRIAL-RELATED"/>
    <property type="match status" value="1"/>
</dbReference>
<feature type="transmembrane region" description="Helical" evidence="7">
    <location>
        <begin position="206"/>
        <end position="227"/>
    </location>
</feature>
<dbReference type="SUPFAM" id="SSF82861">
    <property type="entry name" value="Mechanosensitive channel protein MscS (YggB), transmembrane region"/>
    <property type="match status" value="1"/>
</dbReference>
<evidence type="ECO:0000256" key="3">
    <source>
        <dbReference type="ARBA" id="ARBA00022475"/>
    </source>
</evidence>
<dbReference type="RefSeq" id="WP_004998720.1">
    <property type="nucleotide sequence ID" value="NZ_CH672427.1"/>
</dbReference>
<dbReference type="eggNOG" id="COG0668">
    <property type="taxonomic scope" value="Bacteria"/>
</dbReference>
<dbReference type="GO" id="GO:0005886">
    <property type="term" value="C:plasma membrane"/>
    <property type="evidence" value="ECO:0007669"/>
    <property type="project" value="UniProtKB-SubCell"/>
</dbReference>
<feature type="domain" description="Mechanosensitive ion channel transmembrane helices 2/3" evidence="11">
    <location>
        <begin position="324"/>
        <end position="363"/>
    </location>
</feature>
<evidence type="ECO:0000256" key="2">
    <source>
        <dbReference type="ARBA" id="ARBA00008017"/>
    </source>
</evidence>